<gene>
    <name evidence="9" type="ORF">LCGC14_0497620</name>
</gene>
<dbReference type="PANTHER" id="PTHR30576:SF4">
    <property type="entry name" value="UNDECAPRENYL-PHOSPHATE GALACTOSE PHOSPHOTRANSFERASE"/>
    <property type="match status" value="1"/>
</dbReference>
<evidence type="ECO:0000256" key="2">
    <source>
        <dbReference type="ARBA" id="ARBA00022475"/>
    </source>
</evidence>
<evidence type="ECO:0000256" key="4">
    <source>
        <dbReference type="ARBA" id="ARBA00022692"/>
    </source>
</evidence>
<keyword evidence="2" id="KW-1003">Cell membrane</keyword>
<dbReference type="InterPro" id="IPR003362">
    <property type="entry name" value="Bact_transf"/>
</dbReference>
<evidence type="ECO:0000313" key="9">
    <source>
        <dbReference type="EMBL" id="KKN63832.1"/>
    </source>
</evidence>
<dbReference type="Pfam" id="PF02397">
    <property type="entry name" value="Bac_transf"/>
    <property type="match status" value="1"/>
</dbReference>
<keyword evidence="4 7" id="KW-0812">Transmembrane</keyword>
<evidence type="ECO:0000256" key="5">
    <source>
        <dbReference type="ARBA" id="ARBA00022989"/>
    </source>
</evidence>
<keyword evidence="3" id="KW-0808">Transferase</keyword>
<reference evidence="9" key="1">
    <citation type="journal article" date="2015" name="Nature">
        <title>Complex archaea that bridge the gap between prokaryotes and eukaryotes.</title>
        <authorList>
            <person name="Spang A."/>
            <person name="Saw J.H."/>
            <person name="Jorgensen S.L."/>
            <person name="Zaremba-Niedzwiedzka K."/>
            <person name="Martijn J."/>
            <person name="Lind A.E."/>
            <person name="van Eijk R."/>
            <person name="Schleper C."/>
            <person name="Guy L."/>
            <person name="Ettema T.J."/>
        </authorList>
    </citation>
    <scope>NUCLEOTIDE SEQUENCE</scope>
</reference>
<evidence type="ECO:0000259" key="8">
    <source>
        <dbReference type="Pfam" id="PF02397"/>
    </source>
</evidence>
<accession>A0A0F9SN99</accession>
<dbReference type="GO" id="GO:0005886">
    <property type="term" value="C:plasma membrane"/>
    <property type="evidence" value="ECO:0007669"/>
    <property type="project" value="UniProtKB-SubCell"/>
</dbReference>
<evidence type="ECO:0000256" key="1">
    <source>
        <dbReference type="ARBA" id="ARBA00004236"/>
    </source>
</evidence>
<dbReference type="GO" id="GO:0016780">
    <property type="term" value="F:phosphotransferase activity, for other substituted phosphate groups"/>
    <property type="evidence" value="ECO:0007669"/>
    <property type="project" value="TreeGrafter"/>
</dbReference>
<feature type="domain" description="Bacterial sugar transferase" evidence="8">
    <location>
        <begin position="31"/>
        <end position="222"/>
    </location>
</feature>
<dbReference type="EMBL" id="LAZR01000577">
    <property type="protein sequence ID" value="KKN63832.1"/>
    <property type="molecule type" value="Genomic_DNA"/>
</dbReference>
<feature type="transmembrane region" description="Helical" evidence="7">
    <location>
        <begin position="36"/>
        <end position="57"/>
    </location>
</feature>
<protein>
    <recommendedName>
        <fullName evidence="8">Bacterial sugar transferase domain-containing protein</fullName>
    </recommendedName>
</protein>
<dbReference type="AlphaFoldDB" id="A0A0F9SN99"/>
<name>A0A0F9SN99_9ZZZZ</name>
<dbReference type="PANTHER" id="PTHR30576">
    <property type="entry name" value="COLANIC BIOSYNTHESIS UDP-GLUCOSE LIPID CARRIER TRANSFERASE"/>
    <property type="match status" value="1"/>
</dbReference>
<evidence type="ECO:0000256" key="3">
    <source>
        <dbReference type="ARBA" id="ARBA00022679"/>
    </source>
</evidence>
<comment type="caution">
    <text evidence="9">The sequence shown here is derived from an EMBL/GenBank/DDBJ whole genome shotgun (WGS) entry which is preliminary data.</text>
</comment>
<evidence type="ECO:0000256" key="6">
    <source>
        <dbReference type="ARBA" id="ARBA00023136"/>
    </source>
</evidence>
<keyword evidence="5 7" id="KW-1133">Transmembrane helix</keyword>
<keyword evidence="6 7" id="KW-0472">Membrane</keyword>
<sequence length="228" mass="25843">MSMNFHSFLDSARLVGPVSESRRSPLGGMAKRVFDVLLALLILPVVGLVLIGVAIMIKLQDRGTILYGHTRIGFDGRTFRCWKFRTMVEDGDQVLEQHLNSHPAEREVWLRERKLDNDPRVTPLGAVLRRLSLDELPQLINVLNGEMSLIGPRPVVLDELAHYAGSTDYYLKVRPGVTGLWQVSGRSDTSYRERVSLDRYYVSNWSVLLDFWILLRTVPAVLSSRGAR</sequence>
<comment type="subcellular location">
    <subcellularLocation>
        <location evidence="1">Cell membrane</location>
    </subcellularLocation>
</comment>
<proteinExistence type="predicted"/>
<organism evidence="9">
    <name type="scientific">marine sediment metagenome</name>
    <dbReference type="NCBI Taxonomy" id="412755"/>
    <lineage>
        <taxon>unclassified sequences</taxon>
        <taxon>metagenomes</taxon>
        <taxon>ecological metagenomes</taxon>
    </lineage>
</organism>
<evidence type="ECO:0000256" key="7">
    <source>
        <dbReference type="SAM" id="Phobius"/>
    </source>
</evidence>